<name>A0A1G7HMA2_THETY</name>
<accession>A0A1G7HMA2</accession>
<dbReference type="Pfam" id="PF13560">
    <property type="entry name" value="HTH_31"/>
    <property type="match status" value="1"/>
</dbReference>
<organism evidence="2 3">
    <name type="scientific">Thermoanaerobacter thermohydrosulfuricus</name>
    <name type="common">Clostridium thermohydrosulfuricum</name>
    <dbReference type="NCBI Taxonomy" id="1516"/>
    <lineage>
        <taxon>Bacteria</taxon>
        <taxon>Bacillati</taxon>
        <taxon>Bacillota</taxon>
        <taxon>Clostridia</taxon>
        <taxon>Thermoanaerobacterales</taxon>
        <taxon>Thermoanaerobacteraceae</taxon>
        <taxon>Thermoanaerobacter</taxon>
    </lineage>
</organism>
<dbReference type="SUPFAM" id="SSF47413">
    <property type="entry name" value="lambda repressor-like DNA-binding domains"/>
    <property type="match status" value="1"/>
</dbReference>
<dbReference type="PROSITE" id="PS50943">
    <property type="entry name" value="HTH_CROC1"/>
    <property type="match status" value="1"/>
</dbReference>
<dbReference type="AlphaFoldDB" id="A0A1G7HMA2"/>
<dbReference type="Gene3D" id="1.10.260.40">
    <property type="entry name" value="lambda repressor-like DNA-binding domains"/>
    <property type="match status" value="1"/>
</dbReference>
<dbReference type="CDD" id="cd00093">
    <property type="entry name" value="HTH_XRE"/>
    <property type="match status" value="1"/>
</dbReference>
<sequence>MKRTYREIGTALQKLRKQSGLSRKQAAKYAGIHPKQLAAYETGREAICMDVLERLMTLYGCNYELLTNNSKHLPKRIINIHNIADEDIEVIVFINQFIINLDFIYKNLKAKKNHTFFNIQRSK</sequence>
<dbReference type="RefSeq" id="WP_074591888.1">
    <property type="nucleotide sequence ID" value="NZ_FNBS01000002.1"/>
</dbReference>
<dbReference type="InterPro" id="IPR001387">
    <property type="entry name" value="Cro/C1-type_HTH"/>
</dbReference>
<protein>
    <submittedName>
        <fullName evidence="2">Transcriptional regulator, contains XRE-family HTH domain</fullName>
    </submittedName>
</protein>
<gene>
    <name evidence="2" type="ORF">SAMN04244560_00103</name>
</gene>
<dbReference type="Proteomes" id="UP000183404">
    <property type="component" value="Unassembled WGS sequence"/>
</dbReference>
<dbReference type="GO" id="GO:0003677">
    <property type="term" value="F:DNA binding"/>
    <property type="evidence" value="ECO:0007669"/>
    <property type="project" value="InterPro"/>
</dbReference>
<dbReference type="EMBL" id="FNBS01000002">
    <property type="protein sequence ID" value="SDF01575.1"/>
    <property type="molecule type" value="Genomic_DNA"/>
</dbReference>
<dbReference type="InterPro" id="IPR010982">
    <property type="entry name" value="Lambda_DNA-bd_dom_sf"/>
</dbReference>
<feature type="domain" description="HTH cro/C1-type" evidence="1">
    <location>
        <begin position="12"/>
        <end position="66"/>
    </location>
</feature>
<evidence type="ECO:0000313" key="3">
    <source>
        <dbReference type="Proteomes" id="UP000183404"/>
    </source>
</evidence>
<reference evidence="2 3" key="1">
    <citation type="submission" date="2016-10" db="EMBL/GenBank/DDBJ databases">
        <authorList>
            <person name="de Groot N.N."/>
        </authorList>
    </citation>
    <scope>NUCLEOTIDE SEQUENCE [LARGE SCALE GENOMIC DNA]</scope>
    <source>
        <strain evidence="2 3">DSM 569</strain>
    </source>
</reference>
<dbReference type="SMART" id="SM00530">
    <property type="entry name" value="HTH_XRE"/>
    <property type="match status" value="1"/>
</dbReference>
<proteinExistence type="predicted"/>
<evidence type="ECO:0000259" key="1">
    <source>
        <dbReference type="PROSITE" id="PS50943"/>
    </source>
</evidence>
<evidence type="ECO:0000313" key="2">
    <source>
        <dbReference type="EMBL" id="SDF01575.1"/>
    </source>
</evidence>